<feature type="transmembrane region" description="Helical" evidence="1">
    <location>
        <begin position="20"/>
        <end position="43"/>
    </location>
</feature>
<accession>A0A2I0HWH3</accession>
<keyword evidence="3" id="KW-1185">Reference proteome</keyword>
<dbReference type="Proteomes" id="UP000233551">
    <property type="component" value="Unassembled WGS sequence"/>
</dbReference>
<evidence type="ECO:0000313" key="2">
    <source>
        <dbReference type="EMBL" id="PKI36055.1"/>
    </source>
</evidence>
<comment type="caution">
    <text evidence="2">The sequence shown here is derived from an EMBL/GenBank/DDBJ whole genome shotgun (WGS) entry which is preliminary data.</text>
</comment>
<keyword evidence="1" id="KW-1133">Transmembrane helix</keyword>
<evidence type="ECO:0000256" key="1">
    <source>
        <dbReference type="SAM" id="Phobius"/>
    </source>
</evidence>
<reference evidence="2 3" key="1">
    <citation type="submission" date="2017-11" db="EMBL/GenBank/DDBJ databases">
        <title>De-novo sequencing of pomegranate (Punica granatum L.) genome.</title>
        <authorList>
            <person name="Akparov Z."/>
            <person name="Amiraslanov A."/>
            <person name="Hajiyeva S."/>
            <person name="Abbasov M."/>
            <person name="Kaur K."/>
            <person name="Hamwieh A."/>
            <person name="Solovyev V."/>
            <person name="Salamov A."/>
            <person name="Braich B."/>
            <person name="Kosarev P."/>
            <person name="Mahmoud A."/>
            <person name="Hajiyev E."/>
            <person name="Babayeva S."/>
            <person name="Izzatullayeva V."/>
            <person name="Mammadov A."/>
            <person name="Mammadov A."/>
            <person name="Sharifova S."/>
            <person name="Ojaghi J."/>
            <person name="Eynullazada K."/>
            <person name="Bayramov B."/>
            <person name="Abdulazimova A."/>
            <person name="Shahmuradov I."/>
        </authorList>
    </citation>
    <scope>NUCLEOTIDE SEQUENCE [LARGE SCALE GENOMIC DNA]</scope>
    <source>
        <strain evidence="3">cv. AG2017</strain>
        <tissue evidence="2">Leaf</tissue>
    </source>
</reference>
<sequence>MANMNVLWLYTKLLLESEYLLVKFLLPSLPVVLYVGVVVIIVMQDPIWQLHHLQKNQVHNLLHSTSSSSSSLSFGFGNSFRARMSSEPLPPLPEQRTVVGLPPSLPSSLCVCVCVCVFVSLGGLNCDVLIDDDELKQVQGGGNSGNALTCVARLGLSPRLISKVHIVLNTFLVHV</sequence>
<dbReference type="STRING" id="22663.A0A2I0HWH3"/>
<evidence type="ECO:0000313" key="3">
    <source>
        <dbReference type="Proteomes" id="UP000233551"/>
    </source>
</evidence>
<protein>
    <recommendedName>
        <fullName evidence="4">Carbohydrate kinase PfkB domain-containing protein</fullName>
    </recommendedName>
</protein>
<dbReference type="EMBL" id="PGOL01005039">
    <property type="protein sequence ID" value="PKI36055.1"/>
    <property type="molecule type" value="Genomic_DNA"/>
</dbReference>
<gene>
    <name evidence="2" type="ORF">CRG98_043526</name>
</gene>
<keyword evidence="1" id="KW-0812">Transmembrane</keyword>
<dbReference type="AlphaFoldDB" id="A0A2I0HWH3"/>
<keyword evidence="1" id="KW-0472">Membrane</keyword>
<proteinExistence type="predicted"/>
<name>A0A2I0HWH3_PUNGR</name>
<organism evidence="2 3">
    <name type="scientific">Punica granatum</name>
    <name type="common">Pomegranate</name>
    <dbReference type="NCBI Taxonomy" id="22663"/>
    <lineage>
        <taxon>Eukaryota</taxon>
        <taxon>Viridiplantae</taxon>
        <taxon>Streptophyta</taxon>
        <taxon>Embryophyta</taxon>
        <taxon>Tracheophyta</taxon>
        <taxon>Spermatophyta</taxon>
        <taxon>Magnoliopsida</taxon>
        <taxon>eudicotyledons</taxon>
        <taxon>Gunneridae</taxon>
        <taxon>Pentapetalae</taxon>
        <taxon>rosids</taxon>
        <taxon>malvids</taxon>
        <taxon>Myrtales</taxon>
        <taxon>Lythraceae</taxon>
        <taxon>Punica</taxon>
    </lineage>
</organism>
<evidence type="ECO:0008006" key="4">
    <source>
        <dbReference type="Google" id="ProtNLM"/>
    </source>
</evidence>